<keyword evidence="2" id="KW-0812">Transmembrane</keyword>
<feature type="transmembrane region" description="Helical" evidence="2">
    <location>
        <begin position="30"/>
        <end position="55"/>
    </location>
</feature>
<keyword evidence="2" id="KW-0472">Membrane</keyword>
<keyword evidence="2" id="KW-1133">Transmembrane helix</keyword>
<dbReference type="Proteomes" id="UP000325289">
    <property type="component" value="Unassembled WGS sequence"/>
</dbReference>
<dbReference type="EMBL" id="FOMS01000007">
    <property type="protein sequence ID" value="SFE19964.1"/>
    <property type="molecule type" value="Genomic_DNA"/>
</dbReference>
<evidence type="ECO:0000313" key="4">
    <source>
        <dbReference type="Proteomes" id="UP000325289"/>
    </source>
</evidence>
<dbReference type="InterPro" id="IPR021273">
    <property type="entry name" value="DUF2852"/>
</dbReference>
<dbReference type="Pfam" id="PF11014">
    <property type="entry name" value="DUF2852"/>
    <property type="match status" value="1"/>
</dbReference>
<dbReference type="OrthoDB" id="9806878at2"/>
<evidence type="ECO:0008006" key="5">
    <source>
        <dbReference type="Google" id="ProtNLM"/>
    </source>
</evidence>
<gene>
    <name evidence="3" type="ORF">SAMN04515678_10786</name>
</gene>
<protein>
    <recommendedName>
        <fullName evidence="5">DUF2852 domain-containing protein</fullName>
    </recommendedName>
</protein>
<proteinExistence type="predicted"/>
<organism evidence="3 4">
    <name type="scientific">Roseivivax sediminis</name>
    <dbReference type="NCBI Taxonomy" id="936889"/>
    <lineage>
        <taxon>Bacteria</taxon>
        <taxon>Pseudomonadati</taxon>
        <taxon>Pseudomonadota</taxon>
        <taxon>Alphaproteobacteria</taxon>
        <taxon>Rhodobacterales</taxon>
        <taxon>Roseobacteraceae</taxon>
        <taxon>Roseivivax</taxon>
    </lineage>
</organism>
<feature type="region of interest" description="Disordered" evidence="1">
    <location>
        <begin position="121"/>
        <end position="152"/>
    </location>
</feature>
<feature type="compositionally biased region" description="Basic and acidic residues" evidence="1">
    <location>
        <begin position="121"/>
        <end position="135"/>
    </location>
</feature>
<accession>A0A1I1YK13</accession>
<evidence type="ECO:0000256" key="2">
    <source>
        <dbReference type="SAM" id="Phobius"/>
    </source>
</evidence>
<dbReference type="AlphaFoldDB" id="A0A1I1YK13"/>
<sequence>MTTTTSATLPANAGWFARAEAWLDDKGKGAWIAAMVLGFILFWPVGLAFLFYMIWSKRMFSCRKSQSSWRSGRAAMSSSGNTAFDAYKAETLRRLEEEQENFQAFLKRLRDARDKAEFDQFMEERARKSDTRQDAAPETYPASTETRPGAPA</sequence>
<evidence type="ECO:0000256" key="1">
    <source>
        <dbReference type="SAM" id="MobiDB-lite"/>
    </source>
</evidence>
<name>A0A1I1YK13_9RHOB</name>
<keyword evidence="4" id="KW-1185">Reference proteome</keyword>
<evidence type="ECO:0000313" key="3">
    <source>
        <dbReference type="EMBL" id="SFE19964.1"/>
    </source>
</evidence>
<reference evidence="3 4" key="1">
    <citation type="submission" date="2016-10" db="EMBL/GenBank/DDBJ databases">
        <authorList>
            <person name="Varghese N."/>
            <person name="Submissions S."/>
        </authorList>
    </citation>
    <scope>NUCLEOTIDE SEQUENCE [LARGE SCALE GENOMIC DNA]</scope>
    <source>
        <strain evidence="4">YIM D21,KCTC 23444,ACCC 10710</strain>
    </source>
</reference>
<dbReference type="RefSeq" id="WP_149756202.1">
    <property type="nucleotide sequence ID" value="NZ_FOMS01000007.1"/>
</dbReference>